<comment type="caution">
    <text evidence="1">The sequence shown here is derived from an EMBL/GenBank/DDBJ whole genome shotgun (WGS) entry which is preliminary data.</text>
</comment>
<protein>
    <submittedName>
        <fullName evidence="1">DUF4920 domain-containing protein</fullName>
    </submittedName>
</protein>
<sequence>MKKLISIIVILITVNVSFGQKFESFGEKIEADGAIAATELNKKAKKTPSFDGKVSGVVESVCQVKGCWMKVKLDNGETMRVTFKDYGFFVPKDIAGQTVVFEGNAKTKTTSVDELRHYAEDAGKTKEEVAKITEPKTELTFVANGVLVPKN</sequence>
<accession>A0ABW5JCL4</accession>
<dbReference type="EMBL" id="JBHULC010000022">
    <property type="protein sequence ID" value="MFD2522813.1"/>
    <property type="molecule type" value="Genomic_DNA"/>
</dbReference>
<keyword evidence="2" id="KW-1185">Reference proteome</keyword>
<reference evidence="2" key="1">
    <citation type="journal article" date="2019" name="Int. J. Syst. Evol. Microbiol.">
        <title>The Global Catalogue of Microorganisms (GCM) 10K type strain sequencing project: providing services to taxonomists for standard genome sequencing and annotation.</title>
        <authorList>
            <consortium name="The Broad Institute Genomics Platform"/>
            <consortium name="The Broad Institute Genome Sequencing Center for Infectious Disease"/>
            <person name="Wu L."/>
            <person name="Ma J."/>
        </authorList>
    </citation>
    <scope>NUCLEOTIDE SEQUENCE [LARGE SCALE GENOMIC DNA]</scope>
    <source>
        <strain evidence="2">KCTC 52344</strain>
    </source>
</reference>
<name>A0ABW5JCL4_9BACT</name>
<evidence type="ECO:0000313" key="1">
    <source>
        <dbReference type="EMBL" id="MFD2522813.1"/>
    </source>
</evidence>
<proteinExistence type="predicted"/>
<dbReference type="RefSeq" id="WP_340239454.1">
    <property type="nucleotide sequence ID" value="NZ_JBBEWC010000013.1"/>
</dbReference>
<dbReference type="Pfam" id="PF16267">
    <property type="entry name" value="DUF4920"/>
    <property type="match status" value="1"/>
</dbReference>
<dbReference type="Proteomes" id="UP001597510">
    <property type="component" value="Unassembled WGS sequence"/>
</dbReference>
<dbReference type="InterPro" id="IPR032577">
    <property type="entry name" value="DUF4920"/>
</dbReference>
<organism evidence="1 2">
    <name type="scientific">Emticicia soli</name>
    <dbReference type="NCBI Taxonomy" id="2027878"/>
    <lineage>
        <taxon>Bacteria</taxon>
        <taxon>Pseudomonadati</taxon>
        <taxon>Bacteroidota</taxon>
        <taxon>Cytophagia</taxon>
        <taxon>Cytophagales</taxon>
        <taxon>Leadbetterellaceae</taxon>
        <taxon>Emticicia</taxon>
    </lineage>
</organism>
<gene>
    <name evidence="1" type="ORF">ACFSR2_18075</name>
</gene>
<evidence type="ECO:0000313" key="2">
    <source>
        <dbReference type="Proteomes" id="UP001597510"/>
    </source>
</evidence>